<geneLocation type="plasmid" evidence="3 4">
    <name>pOM4</name>
</geneLocation>
<keyword evidence="2" id="KW-1133">Transmembrane helix</keyword>
<evidence type="ECO:0008006" key="5">
    <source>
        <dbReference type="Google" id="ProtNLM"/>
    </source>
</evidence>
<feature type="compositionally biased region" description="Basic residues" evidence="1">
    <location>
        <begin position="101"/>
        <end position="111"/>
    </location>
</feature>
<evidence type="ECO:0000313" key="3">
    <source>
        <dbReference type="EMBL" id="UVC19399.1"/>
    </source>
</evidence>
<accession>A0ABY5R876</accession>
<feature type="region of interest" description="Disordered" evidence="1">
    <location>
        <begin position="87"/>
        <end position="111"/>
    </location>
</feature>
<reference evidence="3" key="1">
    <citation type="submission" date="2020-09" db="EMBL/GenBank/DDBJ databases">
        <title>Rhizobia associated with sainfoin plants.</title>
        <authorList>
            <person name="Asharfi S."/>
            <person name="Kuzmanovic N."/>
            <person name="Bunk B."/>
            <person name="Sproeer C."/>
            <person name="Becker M."/>
            <person name="Thuenen T."/>
        </authorList>
    </citation>
    <scope>NUCLEOTIDE SEQUENCE</scope>
    <source>
        <strain evidence="3">OM4</strain>
        <plasmid evidence="3">pOM4</plasmid>
    </source>
</reference>
<keyword evidence="2" id="KW-0812">Transmembrane</keyword>
<evidence type="ECO:0000313" key="4">
    <source>
        <dbReference type="Proteomes" id="UP001058098"/>
    </source>
</evidence>
<evidence type="ECO:0000256" key="1">
    <source>
        <dbReference type="SAM" id="MobiDB-lite"/>
    </source>
</evidence>
<keyword evidence="3" id="KW-0614">Plasmid</keyword>
<dbReference type="EMBL" id="CP062230">
    <property type="protein sequence ID" value="UVC19399.1"/>
    <property type="molecule type" value="Genomic_DNA"/>
</dbReference>
<keyword evidence="2" id="KW-0472">Membrane</keyword>
<feature type="transmembrane region" description="Helical" evidence="2">
    <location>
        <begin position="20"/>
        <end position="41"/>
    </location>
</feature>
<keyword evidence="4" id="KW-1185">Reference proteome</keyword>
<organism evidence="3 4">
    <name type="scientific">Mesorhizobium onobrychidis</name>
    <dbReference type="NCBI Taxonomy" id="2775404"/>
    <lineage>
        <taxon>Bacteria</taxon>
        <taxon>Pseudomonadati</taxon>
        <taxon>Pseudomonadota</taxon>
        <taxon>Alphaproteobacteria</taxon>
        <taxon>Hyphomicrobiales</taxon>
        <taxon>Phyllobacteriaceae</taxon>
        <taxon>Mesorhizobium</taxon>
    </lineage>
</organism>
<sequence length="111" mass="12181">MQDLIDFLQANSALVLANPVAFASFAVLFGGGGFLVGRYFLTERIANLESRIARRDDEIVGLKARQAAKKLELPMVPIARTMAVERNDRPTPFGGSLPERRARRAIRSAAP</sequence>
<name>A0ABY5R876_9HYPH</name>
<proteinExistence type="predicted"/>
<dbReference type="RefSeq" id="WP_258124272.1">
    <property type="nucleotide sequence ID" value="NZ_CP062230.1"/>
</dbReference>
<gene>
    <name evidence="3" type="ORF">IHQ72_35665</name>
</gene>
<protein>
    <recommendedName>
        <fullName evidence="5">ABC transporter permease</fullName>
    </recommendedName>
</protein>
<evidence type="ECO:0000256" key="2">
    <source>
        <dbReference type="SAM" id="Phobius"/>
    </source>
</evidence>
<dbReference type="Proteomes" id="UP001058098">
    <property type="component" value="Plasmid pOM4"/>
</dbReference>